<proteinExistence type="predicted"/>
<feature type="compositionally biased region" description="Low complexity" evidence="1">
    <location>
        <begin position="638"/>
        <end position="658"/>
    </location>
</feature>
<feature type="compositionally biased region" description="Polar residues" evidence="1">
    <location>
        <begin position="349"/>
        <end position="360"/>
    </location>
</feature>
<evidence type="ECO:0000256" key="1">
    <source>
        <dbReference type="SAM" id="MobiDB-lite"/>
    </source>
</evidence>
<feature type="compositionally biased region" description="Low complexity" evidence="1">
    <location>
        <begin position="293"/>
        <end position="304"/>
    </location>
</feature>
<dbReference type="Gene3D" id="3.40.50.300">
    <property type="entry name" value="P-loop containing nucleotide triphosphate hydrolases"/>
    <property type="match status" value="1"/>
</dbReference>
<feature type="compositionally biased region" description="Polar residues" evidence="1">
    <location>
        <begin position="659"/>
        <end position="668"/>
    </location>
</feature>
<comment type="caution">
    <text evidence="3">The sequence shown here is derived from an EMBL/GenBank/DDBJ whole genome shotgun (WGS) entry which is preliminary data.</text>
</comment>
<gene>
    <name evidence="3" type="ORF">BZL30_1487</name>
</gene>
<dbReference type="NCBIfam" id="NF041492">
    <property type="entry name" value="MobF"/>
    <property type="match status" value="1"/>
</dbReference>
<feature type="domain" description="TrwC relaxase" evidence="2">
    <location>
        <begin position="18"/>
        <end position="258"/>
    </location>
</feature>
<organism evidence="3 4">
    <name type="scientific">Mycobacterium kansasii</name>
    <dbReference type="NCBI Taxonomy" id="1768"/>
    <lineage>
        <taxon>Bacteria</taxon>
        <taxon>Bacillati</taxon>
        <taxon>Actinomycetota</taxon>
        <taxon>Actinomycetes</taxon>
        <taxon>Mycobacteriales</taxon>
        <taxon>Mycobacteriaceae</taxon>
        <taxon>Mycobacterium</taxon>
    </lineage>
</organism>
<protein>
    <submittedName>
        <fullName evidence="3">AAA domain protein</fullName>
    </submittedName>
</protein>
<evidence type="ECO:0000259" key="2">
    <source>
        <dbReference type="Pfam" id="PF08751"/>
    </source>
</evidence>
<evidence type="ECO:0000313" key="3">
    <source>
        <dbReference type="EMBL" id="OOK81999.1"/>
    </source>
</evidence>
<feature type="region of interest" description="Disordered" evidence="1">
    <location>
        <begin position="626"/>
        <end position="668"/>
    </location>
</feature>
<dbReference type="Pfam" id="PF13604">
    <property type="entry name" value="AAA_30"/>
    <property type="match status" value="1"/>
</dbReference>
<dbReference type="Proteomes" id="UP000189229">
    <property type="component" value="Unassembled WGS sequence"/>
</dbReference>
<dbReference type="SUPFAM" id="SSF52540">
    <property type="entry name" value="P-loop containing nucleoside triphosphate hydrolases"/>
    <property type="match status" value="1"/>
</dbReference>
<feature type="compositionally biased region" description="Basic and acidic residues" evidence="1">
    <location>
        <begin position="251"/>
        <end position="271"/>
    </location>
</feature>
<dbReference type="InterPro" id="IPR014862">
    <property type="entry name" value="TrwC"/>
</dbReference>
<feature type="region of interest" description="Disordered" evidence="1">
    <location>
        <begin position="230"/>
        <end position="360"/>
    </location>
</feature>
<name>A0A1V3XS33_MYCKA</name>
<dbReference type="EMBL" id="MVBM01000001">
    <property type="protein sequence ID" value="OOK81999.1"/>
    <property type="molecule type" value="Genomic_DNA"/>
</dbReference>
<dbReference type="AlphaFoldDB" id="A0A1V3XS33"/>
<dbReference type="SUPFAM" id="SSF55464">
    <property type="entry name" value="Origin of replication-binding domain, RBD-like"/>
    <property type="match status" value="1"/>
</dbReference>
<feature type="region of interest" description="Disordered" evidence="1">
    <location>
        <begin position="413"/>
        <end position="443"/>
    </location>
</feature>
<accession>A0A1V3XS33</accession>
<feature type="compositionally biased region" description="Basic residues" evidence="1">
    <location>
        <begin position="425"/>
        <end position="440"/>
    </location>
</feature>
<dbReference type="Pfam" id="PF08751">
    <property type="entry name" value="TrwC"/>
    <property type="match status" value="1"/>
</dbReference>
<reference evidence="3 4" key="1">
    <citation type="submission" date="2017-02" db="EMBL/GenBank/DDBJ databases">
        <title>Complete genome sequences of Mycobacterium kansasii strains isolated from rhesus macaques.</title>
        <authorList>
            <person name="Panda A."/>
            <person name="Nagaraj S."/>
            <person name="Zhao X."/>
            <person name="Tettelin H."/>
            <person name="Detolla L.J."/>
        </authorList>
    </citation>
    <scope>NUCLEOTIDE SEQUENCE [LARGE SCALE GENOMIC DNA]</scope>
    <source>
        <strain evidence="3 4">11-3813</strain>
    </source>
</reference>
<evidence type="ECO:0000313" key="4">
    <source>
        <dbReference type="Proteomes" id="UP000189229"/>
    </source>
</evidence>
<sequence>MAELVGLTDEQRAGGLADLDVVQRWLDDGIAPNGARGRRFAAGDNHGVDLTFCAPKSLSLVRAYGADVMQKAVLDAHNTGVREALEYVHQHAGYTRVHNTTSGKKDLQRLPGLVAVASHHETSRAGDPHLHTHVILPNKQARVDGTLAAVDTDSLWHESKAGGVIYQATMRREMAQSVGAEWGPVDPHTGMAELVGVDPAVIKAHSQRSTQLREWADCNLELIDGQPTPAQLAAAQKATRPRKPEGLSWGELRRQWHGDPRGFRVDTEAQRQARSKRRAAPTTFGAVSPRSPPASTSPRSPAPTWWKSSARNYRSRSTEMSAPLANRSKQRSTRSRSESANRAPPITAKATSATPSTWCSPRSASSSTWSIFAMTAPLCGLPRRTRTGYQPINNKRSPPWPNPVAGTAFGRARRRRQDPFPQSVTHRRPPRRPHRGRARAQGRAVDVAINECAGDEGYTVDKALLELRNGRLRLDHRNIVVVDEAGLIGNNQLRDLLEYTTGSGTKTLLVGDAHQLAPVRKRGGMFEQLCADLPWSQRLSEVWRMLDPEERTASLALRNGGPKPLRRAIAWYRDHDRLRCGDEVTMAHDALEAYRADVAAGKDPLLMPDKWELCDALNKQIHNDNVAADALPSPPPAITTSAPGTPSSPATTTPRSRSVSGTNTASPR</sequence>
<dbReference type="InterPro" id="IPR027417">
    <property type="entry name" value="P-loop_NTPase"/>
</dbReference>